<comment type="caution">
    <text evidence="2">The sequence shown here is derived from an EMBL/GenBank/DDBJ whole genome shotgun (WGS) entry which is preliminary data.</text>
</comment>
<keyword evidence="1" id="KW-0472">Membrane</keyword>
<evidence type="ECO:0000256" key="1">
    <source>
        <dbReference type="SAM" id="Phobius"/>
    </source>
</evidence>
<dbReference type="EMBL" id="JXUW01000020">
    <property type="protein sequence ID" value="KJE76185.1"/>
    <property type="molecule type" value="Genomic_DNA"/>
</dbReference>
<dbReference type="Proteomes" id="UP000032336">
    <property type="component" value="Unassembled WGS sequence"/>
</dbReference>
<keyword evidence="1" id="KW-0812">Transmembrane</keyword>
<evidence type="ECO:0000313" key="2">
    <source>
        <dbReference type="EMBL" id="KJE76185.1"/>
    </source>
</evidence>
<dbReference type="STRING" id="1121877.FEAC_20470"/>
<dbReference type="AlphaFoldDB" id="A0A0D8FSD8"/>
<proteinExistence type="predicted"/>
<accession>A0A0D8FSD8</accession>
<keyword evidence="3" id="KW-1185">Reference proteome</keyword>
<sequence length="95" mass="10026">MSHWPFLSIANSVVVITGSQAFTAVFGLQNTILQLARITEDPQAELTEFASEPSLASGSVDTSAKVYDPLTVLPKFCPNSCANPLLGISSNALSK</sequence>
<reference evidence="2 3" key="1">
    <citation type="submission" date="2015-01" db="EMBL/GenBank/DDBJ databases">
        <title>Draft genome of the acidophilic iron oxidizer Ferrimicrobium acidiphilum strain T23.</title>
        <authorList>
            <person name="Poehlein A."/>
            <person name="Eisen S."/>
            <person name="Schloemann M."/>
            <person name="Johnson B.D."/>
            <person name="Daniel R."/>
            <person name="Muehling M."/>
        </authorList>
    </citation>
    <scope>NUCLEOTIDE SEQUENCE [LARGE SCALE GENOMIC DNA]</scope>
    <source>
        <strain evidence="2 3">T23</strain>
    </source>
</reference>
<protein>
    <submittedName>
        <fullName evidence="2">Uncharacterized protein</fullName>
    </submittedName>
</protein>
<evidence type="ECO:0000313" key="3">
    <source>
        <dbReference type="Proteomes" id="UP000032336"/>
    </source>
</evidence>
<feature type="transmembrane region" description="Helical" evidence="1">
    <location>
        <begin position="6"/>
        <end position="28"/>
    </location>
</feature>
<keyword evidence="1" id="KW-1133">Transmembrane helix</keyword>
<organism evidence="2 3">
    <name type="scientific">Ferrimicrobium acidiphilum DSM 19497</name>
    <dbReference type="NCBI Taxonomy" id="1121877"/>
    <lineage>
        <taxon>Bacteria</taxon>
        <taxon>Bacillati</taxon>
        <taxon>Actinomycetota</taxon>
        <taxon>Acidimicrobiia</taxon>
        <taxon>Acidimicrobiales</taxon>
        <taxon>Acidimicrobiaceae</taxon>
        <taxon>Ferrimicrobium</taxon>
    </lineage>
</organism>
<gene>
    <name evidence="2" type="ORF">FEAC_20470</name>
</gene>
<name>A0A0D8FSD8_9ACTN</name>